<dbReference type="PANTHER" id="PTHR22789">
    <property type="entry name" value="FUCULOSE PHOSPHATE ALDOLASE"/>
    <property type="match status" value="1"/>
</dbReference>
<dbReference type="GO" id="GO:0019323">
    <property type="term" value="P:pentose catabolic process"/>
    <property type="evidence" value="ECO:0007669"/>
    <property type="project" value="TreeGrafter"/>
</dbReference>
<dbReference type="RefSeq" id="WP_128521122.1">
    <property type="nucleotide sequence ID" value="NZ_RJQC01000004.1"/>
</dbReference>
<dbReference type="PANTHER" id="PTHR22789:SF0">
    <property type="entry name" value="3-OXO-TETRONATE 4-PHOSPHATE DECARBOXYLASE-RELATED"/>
    <property type="match status" value="1"/>
</dbReference>
<organism evidence="4 5">
    <name type="scientific">Absicoccus porci</name>
    <dbReference type="NCBI Taxonomy" id="2486576"/>
    <lineage>
        <taxon>Bacteria</taxon>
        <taxon>Bacillati</taxon>
        <taxon>Bacillota</taxon>
        <taxon>Erysipelotrichia</taxon>
        <taxon>Erysipelotrichales</taxon>
        <taxon>Erysipelotrichaceae</taxon>
        <taxon>Absicoccus</taxon>
    </lineage>
</organism>
<protein>
    <submittedName>
        <fullName evidence="4">Class II aldolase/adducin family protein</fullName>
    </submittedName>
</protein>
<dbReference type="GO" id="GO:0005829">
    <property type="term" value="C:cytosol"/>
    <property type="evidence" value="ECO:0007669"/>
    <property type="project" value="TreeGrafter"/>
</dbReference>
<proteinExistence type="predicted"/>
<accession>A0A3N0HXD4</accession>
<sequence>MLLEQERKHVIEIALTIQREKLIPLTFGNFSLRDPETGYICITPSGMPYETLHPSDIVVVDVDNHIVDGERKPSIEAPMHTAIYRKRPDVNGIIHTHSTFCTAWACRDIDGMPCITSEAADLVGGKVKVAEFCLPGSQELADVTSEAIGQDRAVLMGNHGAICVDSDIDKALKDAIVLEESAKVAYYAFQMGDVNILEDQIAEFMRKDTEKNYGQQ</sequence>
<reference evidence="4 5" key="1">
    <citation type="submission" date="2018-11" db="EMBL/GenBank/DDBJ databases">
        <title>Clostridium sp. nov., a member of the family Erysipelotrichaceae isolated from pig faeces.</title>
        <authorList>
            <person name="Chang Y.-H."/>
        </authorList>
    </citation>
    <scope>NUCLEOTIDE SEQUENCE [LARGE SCALE GENOMIC DNA]</scope>
    <source>
        <strain evidence="4 5">YH-panp20</strain>
    </source>
</reference>
<dbReference type="InterPro" id="IPR036409">
    <property type="entry name" value="Aldolase_II/adducin_N_sf"/>
</dbReference>
<comment type="caution">
    <text evidence="4">The sequence shown here is derived from an EMBL/GenBank/DDBJ whole genome shotgun (WGS) entry which is preliminary data.</text>
</comment>
<name>A0A3N0HXD4_9FIRM</name>
<dbReference type="InterPro" id="IPR001303">
    <property type="entry name" value="Aldolase_II/adducin_N"/>
</dbReference>
<dbReference type="OrthoDB" id="9794581at2"/>
<evidence type="ECO:0000313" key="5">
    <source>
        <dbReference type="Proteomes" id="UP000276568"/>
    </source>
</evidence>
<dbReference type="SMART" id="SM01007">
    <property type="entry name" value="Aldolase_II"/>
    <property type="match status" value="1"/>
</dbReference>
<dbReference type="EMBL" id="RJQC01000004">
    <property type="protein sequence ID" value="RNM29435.1"/>
    <property type="molecule type" value="Genomic_DNA"/>
</dbReference>
<gene>
    <name evidence="4" type="ORF">EDX97_10655</name>
</gene>
<dbReference type="AlphaFoldDB" id="A0A3N0HXD4"/>
<keyword evidence="1" id="KW-0479">Metal-binding</keyword>
<dbReference type="Proteomes" id="UP000276568">
    <property type="component" value="Unassembled WGS sequence"/>
</dbReference>
<dbReference type="Pfam" id="PF00596">
    <property type="entry name" value="Aldolase_II"/>
    <property type="match status" value="1"/>
</dbReference>
<dbReference type="InterPro" id="IPR050197">
    <property type="entry name" value="Aldolase_class_II_sugar_metab"/>
</dbReference>
<evidence type="ECO:0000259" key="3">
    <source>
        <dbReference type="SMART" id="SM01007"/>
    </source>
</evidence>
<dbReference type="GO" id="GO:0016832">
    <property type="term" value="F:aldehyde-lyase activity"/>
    <property type="evidence" value="ECO:0007669"/>
    <property type="project" value="TreeGrafter"/>
</dbReference>
<dbReference type="GO" id="GO:0046872">
    <property type="term" value="F:metal ion binding"/>
    <property type="evidence" value="ECO:0007669"/>
    <property type="project" value="UniProtKB-KW"/>
</dbReference>
<dbReference type="Gene3D" id="3.40.225.10">
    <property type="entry name" value="Class II aldolase/adducin N-terminal domain"/>
    <property type="match status" value="1"/>
</dbReference>
<dbReference type="SUPFAM" id="SSF53639">
    <property type="entry name" value="AraD/HMP-PK domain-like"/>
    <property type="match status" value="1"/>
</dbReference>
<evidence type="ECO:0000313" key="4">
    <source>
        <dbReference type="EMBL" id="RNM29435.1"/>
    </source>
</evidence>
<feature type="domain" description="Class II aldolase/adducin N-terminal" evidence="3">
    <location>
        <begin position="8"/>
        <end position="186"/>
    </location>
</feature>
<evidence type="ECO:0000256" key="2">
    <source>
        <dbReference type="ARBA" id="ARBA00023239"/>
    </source>
</evidence>
<keyword evidence="2" id="KW-0456">Lyase</keyword>
<keyword evidence="5" id="KW-1185">Reference proteome</keyword>
<evidence type="ECO:0000256" key="1">
    <source>
        <dbReference type="ARBA" id="ARBA00022723"/>
    </source>
</evidence>